<feature type="domain" description="RNA polymerase sigma factor 70 region 4 type 2" evidence="5">
    <location>
        <begin position="115"/>
        <end position="166"/>
    </location>
</feature>
<dbReference type="InterPro" id="IPR013325">
    <property type="entry name" value="RNA_pol_sigma_r2"/>
</dbReference>
<name>A0A2X2JMM9_SPHMU</name>
<gene>
    <name evidence="6" type="ORF">NCTC11343_05744</name>
</gene>
<keyword evidence="2" id="KW-0805">Transcription regulation</keyword>
<dbReference type="GO" id="GO:0003677">
    <property type="term" value="F:DNA binding"/>
    <property type="evidence" value="ECO:0007669"/>
    <property type="project" value="InterPro"/>
</dbReference>
<protein>
    <submittedName>
        <fullName evidence="6">RNA polymerase sigma factor</fullName>
    </submittedName>
</protein>
<dbReference type="InterPro" id="IPR014284">
    <property type="entry name" value="RNA_pol_sigma-70_dom"/>
</dbReference>
<dbReference type="Gene3D" id="1.10.1740.10">
    <property type="match status" value="1"/>
</dbReference>
<reference evidence="6 7" key="1">
    <citation type="submission" date="2018-06" db="EMBL/GenBank/DDBJ databases">
        <authorList>
            <consortium name="Pathogen Informatics"/>
            <person name="Doyle S."/>
        </authorList>
    </citation>
    <scope>NUCLEOTIDE SEQUENCE [LARGE SCALE GENOMIC DNA]</scope>
    <source>
        <strain evidence="6 7">NCTC11343</strain>
    </source>
</reference>
<dbReference type="GO" id="GO:0006352">
    <property type="term" value="P:DNA-templated transcription initiation"/>
    <property type="evidence" value="ECO:0007669"/>
    <property type="project" value="InterPro"/>
</dbReference>
<dbReference type="InterPro" id="IPR013324">
    <property type="entry name" value="RNA_pol_sigma_r3/r4-like"/>
</dbReference>
<dbReference type="SUPFAM" id="SSF88946">
    <property type="entry name" value="Sigma2 domain of RNA polymerase sigma factors"/>
    <property type="match status" value="1"/>
</dbReference>
<dbReference type="PANTHER" id="PTHR43133">
    <property type="entry name" value="RNA POLYMERASE ECF-TYPE SIGMA FACTO"/>
    <property type="match status" value="1"/>
</dbReference>
<evidence type="ECO:0000256" key="4">
    <source>
        <dbReference type="ARBA" id="ARBA00023163"/>
    </source>
</evidence>
<comment type="similarity">
    <text evidence="1">Belongs to the sigma-70 factor family. ECF subfamily.</text>
</comment>
<dbReference type="Pfam" id="PF08281">
    <property type="entry name" value="Sigma70_r4_2"/>
    <property type="match status" value="1"/>
</dbReference>
<dbReference type="NCBIfam" id="TIGR02937">
    <property type="entry name" value="sigma70-ECF"/>
    <property type="match status" value="1"/>
</dbReference>
<evidence type="ECO:0000256" key="1">
    <source>
        <dbReference type="ARBA" id="ARBA00010641"/>
    </source>
</evidence>
<dbReference type="GeneID" id="99065422"/>
<evidence type="ECO:0000256" key="2">
    <source>
        <dbReference type="ARBA" id="ARBA00023015"/>
    </source>
</evidence>
<dbReference type="Gene3D" id="1.10.10.10">
    <property type="entry name" value="Winged helix-like DNA-binding domain superfamily/Winged helix DNA-binding domain"/>
    <property type="match status" value="1"/>
</dbReference>
<accession>A0A2X2JMM9</accession>
<keyword evidence="4" id="KW-0804">Transcription</keyword>
<dbReference type="Proteomes" id="UP000251241">
    <property type="component" value="Unassembled WGS sequence"/>
</dbReference>
<organism evidence="6 7">
    <name type="scientific">Sphingobacterium multivorum</name>
    <dbReference type="NCBI Taxonomy" id="28454"/>
    <lineage>
        <taxon>Bacteria</taxon>
        <taxon>Pseudomonadati</taxon>
        <taxon>Bacteroidota</taxon>
        <taxon>Sphingobacteriia</taxon>
        <taxon>Sphingobacteriales</taxon>
        <taxon>Sphingobacteriaceae</taxon>
        <taxon>Sphingobacterium</taxon>
    </lineage>
</organism>
<evidence type="ECO:0000313" key="6">
    <source>
        <dbReference type="EMBL" id="SPZ95074.1"/>
    </source>
</evidence>
<dbReference type="EMBL" id="UAUU01000011">
    <property type="protein sequence ID" value="SPZ95074.1"/>
    <property type="molecule type" value="Genomic_DNA"/>
</dbReference>
<dbReference type="RefSeq" id="WP_082723084.1">
    <property type="nucleotide sequence ID" value="NZ_CP069793.1"/>
</dbReference>
<evidence type="ECO:0000313" key="7">
    <source>
        <dbReference type="Proteomes" id="UP000251241"/>
    </source>
</evidence>
<dbReference type="GO" id="GO:0016987">
    <property type="term" value="F:sigma factor activity"/>
    <property type="evidence" value="ECO:0007669"/>
    <property type="project" value="UniProtKB-KW"/>
</dbReference>
<dbReference type="AlphaFoldDB" id="A0A2X2JMM9"/>
<dbReference type="SUPFAM" id="SSF88659">
    <property type="entry name" value="Sigma3 and sigma4 domains of RNA polymerase sigma factors"/>
    <property type="match status" value="1"/>
</dbReference>
<proteinExistence type="inferred from homology"/>
<evidence type="ECO:0000256" key="3">
    <source>
        <dbReference type="ARBA" id="ARBA00023082"/>
    </source>
</evidence>
<dbReference type="InterPro" id="IPR039425">
    <property type="entry name" value="RNA_pol_sigma-70-like"/>
</dbReference>
<dbReference type="InterPro" id="IPR013249">
    <property type="entry name" value="RNA_pol_sigma70_r4_t2"/>
</dbReference>
<keyword evidence="3" id="KW-0731">Sigma factor</keyword>
<dbReference type="PANTHER" id="PTHR43133:SF46">
    <property type="entry name" value="RNA POLYMERASE SIGMA-70 FACTOR ECF SUBFAMILY"/>
    <property type="match status" value="1"/>
</dbReference>
<evidence type="ECO:0000259" key="5">
    <source>
        <dbReference type="Pfam" id="PF08281"/>
    </source>
</evidence>
<dbReference type="InterPro" id="IPR036388">
    <property type="entry name" value="WH-like_DNA-bd_sf"/>
</dbReference>
<sequence>MSLFSRNKNSYDIMFQKIYETYRKRVFDIAIAKVKDRDDALDIMQNVFFHVWKYKASLTSANTESIIIKTCNQEISNFASRKKKQPFLLEISDLQLQDDSSDALETQLEKEEMLNAVHLSIELLPTARKQIFKLNKLDGIKQEKIADHLHLSTKAVENQVYKAMSFLRNYHKKS</sequence>